<protein>
    <submittedName>
        <fullName evidence="1">Uncharacterized protein</fullName>
    </submittedName>
</protein>
<organism evidence="1 2">
    <name type="scientific">Glossina palpalis gambiensis</name>
    <dbReference type="NCBI Taxonomy" id="67801"/>
    <lineage>
        <taxon>Eukaryota</taxon>
        <taxon>Metazoa</taxon>
        <taxon>Ecdysozoa</taxon>
        <taxon>Arthropoda</taxon>
        <taxon>Hexapoda</taxon>
        <taxon>Insecta</taxon>
        <taxon>Pterygota</taxon>
        <taxon>Neoptera</taxon>
        <taxon>Endopterygota</taxon>
        <taxon>Diptera</taxon>
        <taxon>Brachycera</taxon>
        <taxon>Muscomorpha</taxon>
        <taxon>Hippoboscoidea</taxon>
        <taxon>Glossinidae</taxon>
        <taxon>Glossina</taxon>
    </lineage>
</organism>
<dbReference type="EnsemblMetazoa" id="GPPI019573-RA">
    <property type="protein sequence ID" value="GPPI019573-PA"/>
    <property type="gene ID" value="GPPI019573"/>
</dbReference>
<evidence type="ECO:0000313" key="2">
    <source>
        <dbReference type="Proteomes" id="UP000092460"/>
    </source>
</evidence>
<accession>A0A1B0B5J3</accession>
<dbReference type="AlphaFoldDB" id="A0A1B0B5J3"/>
<proteinExistence type="predicted"/>
<dbReference type="EMBL" id="JXJN01008743">
    <property type="status" value="NOT_ANNOTATED_CDS"/>
    <property type="molecule type" value="Genomic_DNA"/>
</dbReference>
<keyword evidence="2" id="KW-1185">Reference proteome</keyword>
<sequence length="184" mass="19491">MARISYKRRCYLHGCVCRGGALMLYGKAGWSSPCNSDWCITNYALVINRIIRSRASICAANCGGLAGNSSGGLSASTLSFGFNLRLTGVTDDAGEAGTGTKFGVDAAMGLASPGLVALGGSIRHHRLLLSNVYLRADTSLNKYNEIKRTVPQFVIFGSGVLLSTRFSGILRTTPFELTANRGDS</sequence>
<reference evidence="2" key="1">
    <citation type="submission" date="2015-01" db="EMBL/GenBank/DDBJ databases">
        <authorList>
            <person name="Aksoy S."/>
            <person name="Warren W."/>
            <person name="Wilson R.K."/>
        </authorList>
    </citation>
    <scope>NUCLEOTIDE SEQUENCE [LARGE SCALE GENOMIC DNA]</scope>
    <source>
        <strain evidence="2">IAEA</strain>
    </source>
</reference>
<evidence type="ECO:0000313" key="1">
    <source>
        <dbReference type="EnsemblMetazoa" id="GPPI019573-PA"/>
    </source>
</evidence>
<dbReference type="VEuPathDB" id="VectorBase:GPPI019573"/>
<name>A0A1B0B5J3_9MUSC</name>
<reference evidence="1" key="2">
    <citation type="submission" date="2020-05" db="UniProtKB">
        <authorList>
            <consortium name="EnsemblMetazoa"/>
        </authorList>
    </citation>
    <scope>IDENTIFICATION</scope>
    <source>
        <strain evidence="1">IAEA</strain>
    </source>
</reference>
<dbReference type="Proteomes" id="UP000092460">
    <property type="component" value="Unassembled WGS sequence"/>
</dbReference>